<organism evidence="14 15">
    <name type="scientific">Jimgerdemannia flammicorona</name>
    <dbReference type="NCBI Taxonomy" id="994334"/>
    <lineage>
        <taxon>Eukaryota</taxon>
        <taxon>Fungi</taxon>
        <taxon>Fungi incertae sedis</taxon>
        <taxon>Mucoromycota</taxon>
        <taxon>Mucoromycotina</taxon>
        <taxon>Endogonomycetes</taxon>
        <taxon>Endogonales</taxon>
        <taxon>Endogonaceae</taxon>
        <taxon>Jimgerdemannia</taxon>
    </lineage>
</organism>
<keyword evidence="5 12" id="KW-0819">tRNA processing</keyword>
<keyword evidence="6 12" id="KW-0694">RNA-binding</keyword>
<reference evidence="14 15" key="1">
    <citation type="journal article" date="2018" name="New Phytol.">
        <title>Phylogenomics of Endogonaceae and evolution of mycorrhizas within Mucoromycota.</title>
        <authorList>
            <person name="Chang Y."/>
            <person name="Desiro A."/>
            <person name="Na H."/>
            <person name="Sandor L."/>
            <person name="Lipzen A."/>
            <person name="Clum A."/>
            <person name="Barry K."/>
            <person name="Grigoriev I.V."/>
            <person name="Martin F.M."/>
            <person name="Stajich J.E."/>
            <person name="Smith M.E."/>
            <person name="Bonito G."/>
            <person name="Spatafora J.W."/>
        </authorList>
    </citation>
    <scope>NUCLEOTIDE SEQUENCE [LARGE SCALE GENOMIC DNA]</scope>
    <source>
        <strain evidence="14 15">AD002</strain>
    </source>
</reference>
<evidence type="ECO:0000256" key="4">
    <source>
        <dbReference type="ARBA" id="ARBA00022691"/>
    </source>
</evidence>
<dbReference type="GO" id="GO:0160104">
    <property type="term" value="F:tRNA (guanine(26)-N2)-dimethyltransferase activity"/>
    <property type="evidence" value="ECO:0007669"/>
    <property type="project" value="UniProtKB-EC"/>
</dbReference>
<dbReference type="SUPFAM" id="SSF53335">
    <property type="entry name" value="S-adenosyl-L-methionine-dependent methyltransferases"/>
    <property type="match status" value="1"/>
</dbReference>
<comment type="similarity">
    <text evidence="12">Belongs to the class I-like SAM-binding methyltransferase superfamily. Trm1 family.</text>
</comment>
<evidence type="ECO:0000313" key="14">
    <source>
        <dbReference type="EMBL" id="RUS13853.1"/>
    </source>
</evidence>
<evidence type="ECO:0000256" key="6">
    <source>
        <dbReference type="ARBA" id="ARBA00022884"/>
    </source>
</evidence>
<dbReference type="GO" id="GO:0005634">
    <property type="term" value="C:nucleus"/>
    <property type="evidence" value="ECO:0007669"/>
    <property type="project" value="TreeGrafter"/>
</dbReference>
<evidence type="ECO:0000256" key="5">
    <source>
        <dbReference type="ARBA" id="ARBA00022694"/>
    </source>
</evidence>
<evidence type="ECO:0000256" key="8">
    <source>
        <dbReference type="ARBA" id="ARBA00051897"/>
    </source>
</evidence>
<keyword evidence="3 12" id="KW-0808">Transferase</keyword>
<dbReference type="InterPro" id="IPR029063">
    <property type="entry name" value="SAM-dependent_MTases_sf"/>
</dbReference>
<dbReference type="PANTHER" id="PTHR10631:SF3">
    <property type="entry name" value="TRNA (GUANINE(26)-N(2))-DIMETHYLTRANSFERASE"/>
    <property type="match status" value="1"/>
</dbReference>
<evidence type="ECO:0000256" key="12">
    <source>
        <dbReference type="PROSITE-ProRule" id="PRU00958"/>
    </source>
</evidence>
<dbReference type="EMBL" id="RBNJ01028669">
    <property type="protein sequence ID" value="RUS13853.1"/>
    <property type="molecule type" value="Genomic_DNA"/>
</dbReference>
<keyword evidence="4 12" id="KW-0949">S-adenosyl-L-methionine</keyword>
<evidence type="ECO:0000256" key="7">
    <source>
        <dbReference type="ARBA" id="ARBA00039099"/>
    </source>
</evidence>
<dbReference type="Gene3D" id="3.30.56.70">
    <property type="entry name" value="N2,N2-dimethylguanosine tRNA methyltransferase, C-terminal domain"/>
    <property type="match status" value="1"/>
</dbReference>
<name>A0A433P8J4_9FUNG</name>
<dbReference type="AlphaFoldDB" id="A0A433P8J4"/>
<comment type="caution">
    <text evidence="14">The sequence shown here is derived from an EMBL/GenBank/DDBJ whole genome shotgun (WGS) entry which is preliminary data.</text>
</comment>
<dbReference type="Gene3D" id="3.40.50.150">
    <property type="entry name" value="Vaccinia Virus protein VP39"/>
    <property type="match status" value="1"/>
</dbReference>
<feature type="non-terminal residue" evidence="14">
    <location>
        <position position="1"/>
    </location>
</feature>
<feature type="compositionally biased region" description="Basic residues" evidence="13">
    <location>
        <begin position="204"/>
        <end position="215"/>
    </location>
</feature>
<proteinExistence type="inferred from homology"/>
<gene>
    <name evidence="14" type="ORF">BC938DRAFT_477636</name>
</gene>
<evidence type="ECO:0000256" key="1">
    <source>
        <dbReference type="ARBA" id="ARBA00022555"/>
    </source>
</evidence>
<accession>A0A433P8J4</accession>
<dbReference type="GO" id="GO:0000049">
    <property type="term" value="F:tRNA binding"/>
    <property type="evidence" value="ECO:0007669"/>
    <property type="project" value="UniProtKB-UniRule"/>
</dbReference>
<dbReference type="InterPro" id="IPR042296">
    <property type="entry name" value="tRNA_met_Trm1_C"/>
</dbReference>
<dbReference type="Pfam" id="PF02005">
    <property type="entry name" value="TRM"/>
    <property type="match status" value="1"/>
</dbReference>
<keyword evidence="15" id="KW-1185">Reference proteome</keyword>
<feature type="region of interest" description="Disordered" evidence="13">
    <location>
        <begin position="193"/>
        <end position="236"/>
    </location>
</feature>
<dbReference type="EC" id="2.1.1.216" evidence="7"/>
<keyword evidence="2 12" id="KW-0489">Methyltransferase</keyword>
<dbReference type="GO" id="GO:0002940">
    <property type="term" value="P:tRNA N2-guanine methylation"/>
    <property type="evidence" value="ECO:0007669"/>
    <property type="project" value="TreeGrafter"/>
</dbReference>
<evidence type="ECO:0000256" key="3">
    <source>
        <dbReference type="ARBA" id="ARBA00022679"/>
    </source>
</evidence>
<dbReference type="PROSITE" id="PS51626">
    <property type="entry name" value="SAM_MT_TRM1"/>
    <property type="match status" value="1"/>
</dbReference>
<evidence type="ECO:0000313" key="15">
    <source>
        <dbReference type="Proteomes" id="UP000274822"/>
    </source>
</evidence>
<dbReference type="Proteomes" id="UP000274822">
    <property type="component" value="Unassembled WGS sequence"/>
</dbReference>
<sequence length="236" mass="26356">GKVQTTGKGGLRYGPNTGPVLDQHCQNCGSTHHVGGPIWGAPIHNTDFVKLMLDHVKLSEDSYHTNPRMQGMLTVIGEELDMPFYWTLEKLTGTLHCFRDTYCDSCSAILNQGYKVSISHCSPQSVKTNAPSWVMWDILKGWVKIHPVVMQNIAENSPARKILEKPASFEADFTKHPEASPASRTIKLVRFQVNPEPNWGPKARAGKKSERKRKLRTEPTEESAPDADGEQRPAKK</sequence>
<comment type="catalytic activity">
    <reaction evidence="8">
        <text>guanosine(26) in tRNA + 2 S-adenosyl-L-methionine = N(2)-dimethylguanosine(26) in tRNA + 2 S-adenosyl-L-homocysteine + 2 H(+)</text>
        <dbReference type="Rhea" id="RHEA:43140"/>
        <dbReference type="Rhea" id="RHEA-COMP:10359"/>
        <dbReference type="Rhea" id="RHEA-COMP:10360"/>
        <dbReference type="ChEBI" id="CHEBI:15378"/>
        <dbReference type="ChEBI" id="CHEBI:57856"/>
        <dbReference type="ChEBI" id="CHEBI:59789"/>
        <dbReference type="ChEBI" id="CHEBI:74269"/>
        <dbReference type="ChEBI" id="CHEBI:74513"/>
        <dbReference type="EC" id="2.1.1.216"/>
    </reaction>
</comment>
<evidence type="ECO:0000256" key="10">
    <source>
        <dbReference type="ARBA" id="ARBA00082896"/>
    </source>
</evidence>
<dbReference type="PANTHER" id="PTHR10631">
    <property type="entry name" value="N 2 ,N 2 -DIMETHYLGUANOSINE TRNA METHYLTRANSFERASE"/>
    <property type="match status" value="1"/>
</dbReference>
<evidence type="ECO:0000256" key="9">
    <source>
        <dbReference type="ARBA" id="ARBA00077143"/>
    </source>
</evidence>
<protein>
    <recommendedName>
        <fullName evidence="7">tRNA (guanine(26)-N(2))-dimethyltransferase</fullName>
        <ecNumber evidence="7">2.1.1.216</ecNumber>
    </recommendedName>
    <alternativeName>
        <fullName evidence="10">tRNA 2,2-dimethylguanosine-26 methyltransferase</fullName>
    </alternativeName>
    <alternativeName>
        <fullName evidence="9">tRNA(guanine-26,N(2)-N(2)) methyltransferase</fullName>
    </alternativeName>
    <alternativeName>
        <fullName evidence="11">tRNA(m(2,2)G26)dimethyltransferase</fullName>
    </alternativeName>
</protein>
<dbReference type="FunFam" id="3.30.56.70:FF:000001">
    <property type="entry name" value="tRNA (guanine(26)-N(2))-dimethyltransferase"/>
    <property type="match status" value="1"/>
</dbReference>
<dbReference type="InterPro" id="IPR002905">
    <property type="entry name" value="Trm1"/>
</dbReference>
<evidence type="ECO:0000256" key="11">
    <source>
        <dbReference type="ARBA" id="ARBA00083299"/>
    </source>
</evidence>
<evidence type="ECO:0000256" key="2">
    <source>
        <dbReference type="ARBA" id="ARBA00022603"/>
    </source>
</evidence>
<keyword evidence="1 12" id="KW-0820">tRNA-binding</keyword>
<evidence type="ECO:0000256" key="13">
    <source>
        <dbReference type="SAM" id="MobiDB-lite"/>
    </source>
</evidence>